<name>A0A080Z4P9_PHYNI</name>
<evidence type="ECO:0000313" key="1">
    <source>
        <dbReference type="EMBL" id="ETO61610.1"/>
    </source>
</evidence>
<sequence length="178" mass="20617">MDGDEMLIVLWKGLDTRRRLSIQIKELQKRICVEIMRAEWKRLVRTRHYITCDCLKKPEDSDWMDIWTRRLEKNMLNMTSLSRSSFKRLLGRFSLFYHIPGYRPSDGRPRKLRYHHQVLGLVLAFYVGSMNFIGENGVGGSEIIVWLGRYTPLVLADSGLDNPTGRGVIGGEESVTVD</sequence>
<gene>
    <name evidence="1" type="ORF">F444_20401</name>
</gene>
<dbReference type="Proteomes" id="UP000028582">
    <property type="component" value="Unassembled WGS sequence"/>
</dbReference>
<dbReference type="PANTHER" id="PTHR48471">
    <property type="entry name" value="DDE TNP4 DOMAIN-CONTAINING PROTEIN"/>
    <property type="match status" value="1"/>
</dbReference>
<dbReference type="OrthoDB" id="126322at2759"/>
<dbReference type="EMBL" id="ANJA01003749">
    <property type="protein sequence ID" value="ETO61610.1"/>
    <property type="molecule type" value="Genomic_DNA"/>
</dbReference>
<protein>
    <submittedName>
        <fullName evidence="1">Uncharacterized protein</fullName>
    </submittedName>
</protein>
<proteinExistence type="predicted"/>
<accession>A0A080Z4P9</accession>
<comment type="caution">
    <text evidence="1">The sequence shown here is derived from an EMBL/GenBank/DDBJ whole genome shotgun (WGS) entry which is preliminary data.</text>
</comment>
<dbReference type="PANTHER" id="PTHR48471:SF1">
    <property type="entry name" value="DDE TNP4 DOMAIN-CONTAINING PROTEIN"/>
    <property type="match status" value="1"/>
</dbReference>
<organism evidence="1 2">
    <name type="scientific">Phytophthora nicotianae P1976</name>
    <dbReference type="NCBI Taxonomy" id="1317066"/>
    <lineage>
        <taxon>Eukaryota</taxon>
        <taxon>Sar</taxon>
        <taxon>Stramenopiles</taxon>
        <taxon>Oomycota</taxon>
        <taxon>Peronosporomycetes</taxon>
        <taxon>Peronosporales</taxon>
        <taxon>Peronosporaceae</taxon>
        <taxon>Phytophthora</taxon>
    </lineage>
</organism>
<evidence type="ECO:0000313" key="2">
    <source>
        <dbReference type="Proteomes" id="UP000028582"/>
    </source>
</evidence>
<reference evidence="1 2" key="1">
    <citation type="submission" date="2013-11" db="EMBL/GenBank/DDBJ databases">
        <title>The Genome Sequence of Phytophthora parasitica P1976.</title>
        <authorList>
            <consortium name="The Broad Institute Genomics Platform"/>
            <person name="Russ C."/>
            <person name="Tyler B."/>
            <person name="Panabieres F."/>
            <person name="Shan W."/>
            <person name="Tripathy S."/>
            <person name="Grunwald N."/>
            <person name="Machado M."/>
            <person name="Johnson C.S."/>
            <person name="Walker B."/>
            <person name="Young S."/>
            <person name="Zeng Q."/>
            <person name="Gargeya S."/>
            <person name="Fitzgerald M."/>
            <person name="Haas B."/>
            <person name="Abouelleil A."/>
            <person name="Allen A.W."/>
            <person name="Alvarado L."/>
            <person name="Arachchi H.M."/>
            <person name="Berlin A.M."/>
            <person name="Chapman S.B."/>
            <person name="Gainer-Dewar J."/>
            <person name="Goldberg J."/>
            <person name="Griggs A."/>
            <person name="Gujja S."/>
            <person name="Hansen M."/>
            <person name="Howarth C."/>
            <person name="Imamovic A."/>
            <person name="Ireland A."/>
            <person name="Larimer J."/>
            <person name="McCowan C."/>
            <person name="Murphy C."/>
            <person name="Pearson M."/>
            <person name="Poon T.W."/>
            <person name="Priest M."/>
            <person name="Roberts A."/>
            <person name="Saif S."/>
            <person name="Shea T."/>
            <person name="Sisk P."/>
            <person name="Sykes S."/>
            <person name="Wortman J."/>
            <person name="Nusbaum C."/>
            <person name="Birren B."/>
        </authorList>
    </citation>
    <scope>NUCLEOTIDE SEQUENCE [LARGE SCALE GENOMIC DNA]</scope>
    <source>
        <strain evidence="1 2">P1976</strain>
    </source>
</reference>
<dbReference type="AlphaFoldDB" id="A0A080Z4P9"/>